<proteinExistence type="predicted"/>
<protein>
    <submittedName>
        <fullName evidence="2">Uncharacterized protein</fullName>
    </submittedName>
</protein>
<keyword evidence="1" id="KW-0812">Transmembrane</keyword>
<accession>A0A368VKE1</accession>
<keyword evidence="3" id="KW-1185">Reference proteome</keyword>
<gene>
    <name evidence="2" type="ORF">DFQ14_11084</name>
</gene>
<feature type="transmembrane region" description="Helical" evidence="1">
    <location>
        <begin position="6"/>
        <end position="28"/>
    </location>
</feature>
<sequence>MEFIDTATIRFVQFTIVLVVWLAFTEVFKPPRVVRALRRWRATSRLRKELRQREAEPNTVVYWDRYRHLSKAELFAVAEEFGWRYSEQRIVPEGWALDFVRVGAAKVV</sequence>
<evidence type="ECO:0000313" key="3">
    <source>
        <dbReference type="Proteomes" id="UP000253495"/>
    </source>
</evidence>
<dbReference type="Proteomes" id="UP000253495">
    <property type="component" value="Unassembled WGS sequence"/>
</dbReference>
<reference evidence="2 3" key="1">
    <citation type="submission" date="2018-07" db="EMBL/GenBank/DDBJ databases">
        <title>Genomic Encyclopedia of Type Strains, Phase III (KMG-III): the genomes of soil and plant-associated and newly described type strains.</title>
        <authorList>
            <person name="Whitman W."/>
        </authorList>
    </citation>
    <scope>NUCLEOTIDE SEQUENCE [LARGE SCALE GENOMIC DNA]</scope>
    <source>
        <strain evidence="2 3">CECT 8575</strain>
    </source>
</reference>
<comment type="caution">
    <text evidence="2">The sequence shown here is derived from an EMBL/GenBank/DDBJ whole genome shotgun (WGS) entry which is preliminary data.</text>
</comment>
<dbReference type="EMBL" id="QPJC01000010">
    <property type="protein sequence ID" value="RCW40757.1"/>
    <property type="molecule type" value="Genomic_DNA"/>
</dbReference>
<name>A0A368VKE1_9ACTN</name>
<keyword evidence="1" id="KW-1133">Transmembrane helix</keyword>
<organism evidence="2 3">
    <name type="scientific">Halopolyspora algeriensis</name>
    <dbReference type="NCBI Taxonomy" id="1500506"/>
    <lineage>
        <taxon>Bacteria</taxon>
        <taxon>Bacillati</taxon>
        <taxon>Actinomycetota</taxon>
        <taxon>Actinomycetes</taxon>
        <taxon>Actinomycetes incertae sedis</taxon>
        <taxon>Halopolyspora</taxon>
    </lineage>
</organism>
<dbReference type="AlphaFoldDB" id="A0A368VKE1"/>
<evidence type="ECO:0000256" key="1">
    <source>
        <dbReference type="SAM" id="Phobius"/>
    </source>
</evidence>
<evidence type="ECO:0000313" key="2">
    <source>
        <dbReference type="EMBL" id="RCW40757.1"/>
    </source>
</evidence>
<keyword evidence="1" id="KW-0472">Membrane</keyword>